<evidence type="ECO:0000313" key="2">
    <source>
        <dbReference type="EMBL" id="GFP33834.1"/>
    </source>
</evidence>
<dbReference type="Pfam" id="PF08722">
    <property type="entry name" value="Tn7_TnsA-like_N"/>
    <property type="match status" value="1"/>
</dbReference>
<comment type="caution">
    <text evidence="2">The sequence shown here is derived from an EMBL/GenBank/DDBJ whole genome shotgun (WGS) entry which is preliminary data.</text>
</comment>
<protein>
    <recommendedName>
        <fullName evidence="1">TnsA endonuclease N-terminal domain-containing protein</fullName>
    </recommendedName>
</protein>
<dbReference type="EMBL" id="BLSA01000753">
    <property type="protein sequence ID" value="GFP33834.1"/>
    <property type="molecule type" value="Genomic_DNA"/>
</dbReference>
<gene>
    <name evidence="2" type="ORF">HKBW3S42_02173</name>
</gene>
<dbReference type="InterPro" id="IPR014833">
    <property type="entry name" value="TnsA_N"/>
</dbReference>
<accession>A0A6V8PPY5</accession>
<name>A0A6V8PPY5_9ACTN</name>
<feature type="domain" description="TnsA endonuclease N-terminal" evidence="1">
    <location>
        <begin position="40"/>
        <end position="96"/>
    </location>
</feature>
<sequence>MAVNAHYGDFEDPKKSPYSIERYDYGWELEHMRFLEKGKTVAKWTKNHGVEIPYVTESGNTRRYRPDFLIERIDGTKEIHEVKGRHLLENPDTLRKQEAFFLVAGPHLRKGLPDLHHFSPLP</sequence>
<evidence type="ECO:0000259" key="1">
    <source>
        <dbReference type="Pfam" id="PF08722"/>
    </source>
</evidence>
<evidence type="ECO:0000313" key="3">
    <source>
        <dbReference type="Proteomes" id="UP000568877"/>
    </source>
</evidence>
<organism evidence="2 3">
    <name type="scientific">Candidatus Hakubella thermalkaliphila</name>
    <dbReference type="NCBI Taxonomy" id="2754717"/>
    <lineage>
        <taxon>Bacteria</taxon>
        <taxon>Bacillati</taxon>
        <taxon>Actinomycetota</taxon>
        <taxon>Actinomycetota incertae sedis</taxon>
        <taxon>Candidatus Hakubellales</taxon>
        <taxon>Candidatus Hakubellaceae</taxon>
        <taxon>Candidatus Hakubella</taxon>
    </lineage>
</organism>
<dbReference type="AlphaFoldDB" id="A0A6V8PPY5"/>
<proteinExistence type="predicted"/>
<dbReference type="Proteomes" id="UP000568877">
    <property type="component" value="Unassembled WGS sequence"/>
</dbReference>
<reference evidence="2 3" key="1">
    <citation type="journal article" date="2020" name="Front. Microbiol.">
        <title>Single-cell genomics of novel Actinobacteria with the Wood-Ljungdahl pathway discovered in a serpentinizing system.</title>
        <authorList>
            <person name="Merino N."/>
            <person name="Kawai M."/>
            <person name="Boyd E.S."/>
            <person name="Colman D.R."/>
            <person name="McGlynn S.E."/>
            <person name="Nealson K.H."/>
            <person name="Kurokawa K."/>
            <person name="Hongoh Y."/>
        </authorList>
    </citation>
    <scope>NUCLEOTIDE SEQUENCE [LARGE SCALE GENOMIC DNA]</scope>
    <source>
        <strain evidence="2 3">S42</strain>
    </source>
</reference>